<organism evidence="1 2">
    <name type="scientific">Kouleothrix aurantiaca</name>
    <dbReference type="NCBI Taxonomy" id="186479"/>
    <lineage>
        <taxon>Bacteria</taxon>
        <taxon>Bacillati</taxon>
        <taxon>Chloroflexota</taxon>
        <taxon>Chloroflexia</taxon>
        <taxon>Chloroflexales</taxon>
        <taxon>Roseiflexineae</taxon>
        <taxon>Roseiflexaceae</taxon>
        <taxon>Kouleothrix</taxon>
    </lineage>
</organism>
<dbReference type="EMBL" id="LJCR01000045">
    <property type="protein sequence ID" value="KPV54519.1"/>
    <property type="molecule type" value="Genomic_DNA"/>
</dbReference>
<sequence>MTTPGVQQYAKTFARRVWHDLHTRIGRLRPVWTEMAERFANYPADTRPIDLQVDVQAGVPAIISTNSVAGEQRHELPSGLLFLVTLRVASQQLVLVAVASDEAITYAPLVGAATDTDQQTRVPLVAFAPETLSEPQTLVQPLLRSLLEVVDVGLAELAGV</sequence>
<dbReference type="AlphaFoldDB" id="A0A0P9DG36"/>
<dbReference type="Proteomes" id="UP000050509">
    <property type="component" value="Unassembled WGS sequence"/>
</dbReference>
<proteinExistence type="predicted"/>
<reference evidence="1 2" key="1">
    <citation type="submission" date="2015-09" db="EMBL/GenBank/DDBJ databases">
        <title>Draft genome sequence of Kouleothrix aurantiaca JCM 19913.</title>
        <authorList>
            <person name="Hemp J."/>
        </authorList>
    </citation>
    <scope>NUCLEOTIDE SEQUENCE [LARGE SCALE GENOMIC DNA]</scope>
    <source>
        <strain evidence="1 2">COM-B</strain>
    </source>
</reference>
<name>A0A0P9DG36_9CHLR</name>
<keyword evidence="2" id="KW-1185">Reference proteome</keyword>
<comment type="caution">
    <text evidence="1">The sequence shown here is derived from an EMBL/GenBank/DDBJ whole genome shotgun (WGS) entry which is preliminary data.</text>
</comment>
<gene>
    <name evidence="1" type="ORF">SE17_03265</name>
</gene>
<evidence type="ECO:0000313" key="1">
    <source>
        <dbReference type="EMBL" id="KPV54519.1"/>
    </source>
</evidence>
<accession>A0A0P9DG36</accession>
<evidence type="ECO:0000313" key="2">
    <source>
        <dbReference type="Proteomes" id="UP000050509"/>
    </source>
</evidence>
<protein>
    <submittedName>
        <fullName evidence="1">Uncharacterized protein</fullName>
    </submittedName>
</protein>